<dbReference type="Gene3D" id="3.30.700.10">
    <property type="entry name" value="Glycoprotein, Type 4 Pilin"/>
    <property type="match status" value="1"/>
</dbReference>
<dbReference type="PANTHER" id="PTHR36304">
    <property type="entry name" value="DOMAIN GTPASE-ACTIVATING PROTEIN, PUTATIVE-RELATED-RELATED"/>
    <property type="match status" value="1"/>
</dbReference>
<evidence type="ECO:0000259" key="2">
    <source>
        <dbReference type="Pfam" id="PF14332"/>
    </source>
</evidence>
<keyword evidence="1" id="KW-0472">Membrane</keyword>
<reference evidence="3" key="1">
    <citation type="submission" date="2018-06" db="EMBL/GenBank/DDBJ databases">
        <authorList>
            <person name="Zhirakovskaya E."/>
        </authorList>
    </citation>
    <scope>NUCLEOTIDE SEQUENCE</scope>
</reference>
<keyword evidence="1" id="KW-0812">Transmembrane</keyword>
<dbReference type="SUPFAM" id="SSF54523">
    <property type="entry name" value="Pili subunits"/>
    <property type="match status" value="1"/>
</dbReference>
<gene>
    <name evidence="3" type="ORF">MNBD_NITROSPIRAE02-1231</name>
</gene>
<proteinExistence type="predicted"/>
<feature type="domain" description="PatA-like N-terminal" evidence="2">
    <location>
        <begin position="86"/>
        <end position="161"/>
    </location>
</feature>
<accession>A0A3B1CBW1</accession>
<dbReference type="AlphaFoldDB" id="A0A3B1CBW1"/>
<dbReference type="SUPFAM" id="SSF160246">
    <property type="entry name" value="EspE N-terminal domain-like"/>
    <property type="match status" value="1"/>
</dbReference>
<dbReference type="InterPro" id="IPR045584">
    <property type="entry name" value="Pilin-like"/>
</dbReference>
<name>A0A3B1CBW1_9ZZZZ</name>
<protein>
    <recommendedName>
        <fullName evidence="2">PatA-like N-terminal domain-containing protein</fullName>
    </recommendedName>
</protein>
<feature type="transmembrane region" description="Helical" evidence="1">
    <location>
        <begin position="250"/>
        <end position="272"/>
    </location>
</feature>
<organism evidence="3">
    <name type="scientific">hydrothermal vent metagenome</name>
    <dbReference type="NCBI Taxonomy" id="652676"/>
    <lineage>
        <taxon>unclassified sequences</taxon>
        <taxon>metagenomes</taxon>
        <taxon>ecological metagenomes</taxon>
    </lineage>
</organism>
<dbReference type="PANTHER" id="PTHR36304:SF4">
    <property type="entry name" value="DUF4388 DOMAIN-CONTAINING PROTEIN"/>
    <property type="match status" value="1"/>
</dbReference>
<dbReference type="InterPro" id="IPR025497">
    <property type="entry name" value="PatA-like_N"/>
</dbReference>
<dbReference type="EMBL" id="UOGH01000069">
    <property type="protein sequence ID" value="VAX27966.1"/>
    <property type="molecule type" value="Genomic_DNA"/>
</dbReference>
<evidence type="ECO:0000256" key="1">
    <source>
        <dbReference type="SAM" id="Phobius"/>
    </source>
</evidence>
<evidence type="ECO:0000313" key="3">
    <source>
        <dbReference type="EMBL" id="VAX27966.1"/>
    </source>
</evidence>
<sequence>MALTGSIKEFGLADILQLIYFQKKTGILEIEGPVDTIKIYFHEGNIVAARSAKRPEENRIGNILIKKGILKEEELKDLLQRQSQSGTRLGSLLIQENLVPKEILVDIITHQITDQIVQMFTWKKGTYEFTPQGVPIDRNLGISLDTQHLLMEGLRIVDEWSIIEGTLTLDTVFEKTDKSVETILSEEEEEALNLVDGENDVSTIIELSGKDDFSISKTLVSLLEKGLISPIEEAKKVAEEPVKKRNLSIAMTYIIPLLIILGFAVSFAPATVRNLPLVDRLEASNKLEFIRLSVESYRIKTGYYPENIPVDNATDPWGNPYIYLLTDNGYRLFSAGPDGKPNTGDDIF</sequence>
<dbReference type="InterPro" id="IPR037257">
    <property type="entry name" value="T2SS_E_N_sf"/>
</dbReference>
<feature type="domain" description="PatA-like N-terminal" evidence="2">
    <location>
        <begin position="4"/>
        <end position="83"/>
    </location>
</feature>
<dbReference type="Pfam" id="PF14332">
    <property type="entry name" value="DUF4388"/>
    <property type="match status" value="2"/>
</dbReference>
<keyword evidence="1" id="KW-1133">Transmembrane helix</keyword>